<feature type="coiled-coil region" evidence="1">
    <location>
        <begin position="798"/>
        <end position="828"/>
    </location>
</feature>
<dbReference type="GO" id="GO:0005813">
    <property type="term" value="C:centrosome"/>
    <property type="evidence" value="ECO:0007669"/>
    <property type="project" value="InterPro"/>
</dbReference>
<feature type="region of interest" description="Disordered" evidence="2">
    <location>
        <begin position="682"/>
        <end position="725"/>
    </location>
</feature>
<feature type="region of interest" description="Disordered" evidence="2">
    <location>
        <begin position="311"/>
        <end position="341"/>
    </location>
</feature>
<name>A0A7K9IWJ2_9CORV</name>
<feature type="region of interest" description="Disordered" evidence="2">
    <location>
        <begin position="275"/>
        <end position="294"/>
    </location>
</feature>
<feature type="compositionally biased region" description="Basic and acidic residues" evidence="2">
    <location>
        <begin position="478"/>
        <end position="497"/>
    </location>
</feature>
<dbReference type="GO" id="GO:0000922">
    <property type="term" value="C:spindle pole"/>
    <property type="evidence" value="ECO:0007669"/>
    <property type="project" value="InterPro"/>
</dbReference>
<evidence type="ECO:0000313" key="5">
    <source>
        <dbReference type="Proteomes" id="UP000534930"/>
    </source>
</evidence>
<dbReference type="Pfam" id="PF24578">
    <property type="entry name" value="CSPP1_C"/>
    <property type="match status" value="1"/>
</dbReference>
<accession>A0A7K9IWJ2</accession>
<proteinExistence type="predicted"/>
<feature type="coiled-coil region" evidence="1">
    <location>
        <begin position="75"/>
        <end position="130"/>
    </location>
</feature>
<evidence type="ECO:0000259" key="3">
    <source>
        <dbReference type="Pfam" id="PF24578"/>
    </source>
</evidence>
<dbReference type="GO" id="GO:0005874">
    <property type="term" value="C:microtubule"/>
    <property type="evidence" value="ECO:0007669"/>
    <property type="project" value="InterPro"/>
</dbReference>
<sequence length="1136" mass="133480">MADDLEKFIEDQKAKLAQDKAELENDPPYMEMRNKESEKLSETSKMLISMAKENIPPNSQQNYPLGDYGLSLPLGEEYERKKHKLKEELRQDYRRYLSQERLRLERNKEYNQYLRDKEEWNERLRKLGKKNRENEMHRNKAPIAVTRLQPELHTEVQPYNRGAEPPKKDAFTSTEGCEELLNKRWLEEDRYHRLDDEVELRSRLLNKRLDEDLDVPNRRHHGFASQSVISTRKHHRLDEDGDFGRRYYRREYDPETNAEMDHRFRCESTYDRKTPRGFYSERSGMTQLSGGQDRELLQRRKEKYRQELMEQMAEQQRNRRREKELELSVAASGAQDPEKKPNRLKQFGIIARAFEEKVPPERPRVAFQTPMPARSASPVNEDSQSDKDFQRSLVSSLGEMAAPRLAPLPPPPPPVLTDNYKTPYDDAYYFYGARNPLDPALAYYGTGMMGMQPAPSLDPSLGQTPVEQSISNIGQRNTGDRQRSIGVYSEEKTRPSKEATLSYQQELQQQIREREERRRQEREEKEKLEAEMRNYNPWGRGGGGAPLRDAEGNLITDLNIMHKRNEEAYHNPEARLYEDKRAIVDLTLASSRPENSEASTNKIAGVTFAQASPFARGNVFGEPPSPEQLKRQESYKNFLRLQIEEKRRREEAEREKLRMEEEKEEKRLAEQRMRIQKAYEEELEERRRKEEERRLKNKEVIKLDEERKKEAEKKRKEKEEKQEEQLRQYFEKEKVEEEKMMLSRQASPVIPALQNKSVRKEERIPSDESRLSYYAQDPAQPRAPSPPVPARRNQLRSLEERKNVINELSEMRKQLRSEERRLQEQLLNVSSHDNAPITWRREKNPRDIFEMARLRLQAPVRRPSLKEAQDPVNIQNIWEFNELKYKGSKFHIFALDPETRMGLRHMYPDPPKDDQTLEIQQQALLREQQKKLDRMRMRRETEVQPLFESWRVRDSRILTLNESNKFQKNSLLESDSAFIGANGEMFSALEVNSLPQHPPSARERRRLKQRALESAVRQTPLLQPDSFSLHSDFSLDVDQVQGKNEERLHRLTEPQQKSPSLGDDISLGDMDELLRRAQSHAGRRPSSTDTEATEPWLRPGTSATLRRFLGEQPGPAKLSPEDALPLGWHGLSTAHG</sequence>
<evidence type="ECO:0000313" key="4">
    <source>
        <dbReference type="EMBL" id="NXH29872.1"/>
    </source>
</evidence>
<protein>
    <submittedName>
        <fullName evidence="4">CSPP1 protein</fullName>
    </submittedName>
</protein>
<feature type="region of interest" description="Disordered" evidence="2">
    <location>
        <begin position="16"/>
        <end position="42"/>
    </location>
</feature>
<feature type="region of interest" description="Disordered" evidence="2">
    <location>
        <begin position="455"/>
        <end position="528"/>
    </location>
</feature>
<evidence type="ECO:0000256" key="2">
    <source>
        <dbReference type="SAM" id="MobiDB-lite"/>
    </source>
</evidence>
<reference evidence="4 5" key="1">
    <citation type="submission" date="2019-09" db="EMBL/GenBank/DDBJ databases">
        <title>Bird 10,000 Genomes (B10K) Project - Family phase.</title>
        <authorList>
            <person name="Zhang G."/>
        </authorList>
    </citation>
    <scope>NUCLEOTIDE SEQUENCE [LARGE SCALE GENOMIC DNA]</scope>
    <source>
        <strain evidence="4">B10K-DU-001-33</strain>
        <tissue evidence="4">Muscle</tissue>
    </source>
</reference>
<dbReference type="Proteomes" id="UP000534930">
    <property type="component" value="Unassembled WGS sequence"/>
</dbReference>
<dbReference type="AlphaFoldDB" id="A0A7K9IWJ2"/>
<dbReference type="PANTHER" id="PTHR21616">
    <property type="entry name" value="CENTROSOME SPINDLE POLE ASSOCIATED PROTEIN"/>
    <property type="match status" value="1"/>
</dbReference>
<feature type="region of interest" description="Disordered" evidence="2">
    <location>
        <begin position="368"/>
        <end position="390"/>
    </location>
</feature>
<keyword evidence="5" id="KW-1185">Reference proteome</keyword>
<comment type="caution">
    <text evidence="4">The sequence shown here is derived from an EMBL/GenBank/DDBJ whole genome shotgun (WGS) entry which is preliminary data.</text>
</comment>
<feature type="domain" description="Centrosome and spindle pole-associated protein 1 C-terminal" evidence="3">
    <location>
        <begin position="873"/>
        <end position="936"/>
    </location>
</feature>
<feature type="region of interest" description="Disordered" evidence="2">
    <location>
        <begin position="649"/>
        <end position="669"/>
    </location>
</feature>
<feature type="compositionally biased region" description="Polar residues" evidence="2">
    <location>
        <begin position="461"/>
        <end position="477"/>
    </location>
</feature>
<dbReference type="EMBL" id="VWZQ01006337">
    <property type="protein sequence ID" value="NXH29872.1"/>
    <property type="molecule type" value="Genomic_DNA"/>
</dbReference>
<keyword evidence="1" id="KW-0175">Coiled coil</keyword>
<dbReference type="PANTHER" id="PTHR21616:SF2">
    <property type="entry name" value="CENTROSOME AND SPINDLE POLE-ASSOCIATED PROTEIN 1"/>
    <property type="match status" value="1"/>
</dbReference>
<feature type="non-terminal residue" evidence="4">
    <location>
        <position position="1"/>
    </location>
</feature>
<feature type="non-terminal residue" evidence="4">
    <location>
        <position position="1136"/>
    </location>
</feature>
<feature type="compositionally biased region" description="Basic and acidic residues" evidence="2">
    <location>
        <begin position="511"/>
        <end position="528"/>
    </location>
</feature>
<gene>
    <name evidence="4" type="primary">Cspp1</name>
    <name evidence="4" type="ORF">MYIHEB_R09535</name>
</gene>
<evidence type="ECO:0000256" key="1">
    <source>
        <dbReference type="SAM" id="Coils"/>
    </source>
</evidence>
<organism evidence="4 5">
    <name type="scientific">Myiagra hebetior</name>
    <dbReference type="NCBI Taxonomy" id="381031"/>
    <lineage>
        <taxon>Eukaryota</taxon>
        <taxon>Metazoa</taxon>
        <taxon>Chordata</taxon>
        <taxon>Craniata</taxon>
        <taxon>Vertebrata</taxon>
        <taxon>Euteleostomi</taxon>
        <taxon>Archelosauria</taxon>
        <taxon>Archosauria</taxon>
        <taxon>Dinosauria</taxon>
        <taxon>Saurischia</taxon>
        <taxon>Theropoda</taxon>
        <taxon>Coelurosauria</taxon>
        <taxon>Aves</taxon>
        <taxon>Neognathae</taxon>
        <taxon>Neoaves</taxon>
        <taxon>Telluraves</taxon>
        <taxon>Australaves</taxon>
        <taxon>Passeriformes</taxon>
        <taxon>Corvoidea</taxon>
        <taxon>Monarchidae</taxon>
        <taxon>Myiagra</taxon>
    </lineage>
</organism>
<dbReference type="GO" id="GO:0032467">
    <property type="term" value="P:positive regulation of cytokinesis"/>
    <property type="evidence" value="ECO:0007669"/>
    <property type="project" value="InterPro"/>
</dbReference>
<feature type="compositionally biased region" description="Basic and acidic residues" evidence="2">
    <location>
        <begin position="32"/>
        <end position="42"/>
    </location>
</feature>
<feature type="region of interest" description="Disordered" evidence="2">
    <location>
        <begin position="1047"/>
        <end position="1136"/>
    </location>
</feature>
<dbReference type="InterPro" id="IPR058191">
    <property type="entry name" value="CSPP1_C"/>
</dbReference>
<dbReference type="InterPro" id="IPR026708">
    <property type="entry name" value="CSPP1"/>
</dbReference>